<evidence type="ECO:0000313" key="7">
    <source>
        <dbReference type="Proteomes" id="UP000504638"/>
    </source>
</evidence>
<dbReference type="Proteomes" id="UP000504638">
    <property type="component" value="Unplaced"/>
</dbReference>
<dbReference type="SUPFAM" id="SSF53901">
    <property type="entry name" value="Thiolase-like"/>
    <property type="match status" value="1"/>
</dbReference>
<evidence type="ECO:0000259" key="4">
    <source>
        <dbReference type="Pfam" id="PF18313"/>
    </source>
</evidence>
<feature type="domain" description="Thiolase-like protein type 1 additional C-terminal" evidence="4">
    <location>
        <begin position="435"/>
        <end position="516"/>
    </location>
</feature>
<evidence type="ECO:0000256" key="3">
    <source>
        <dbReference type="ARBA" id="ARBA00023315"/>
    </source>
</evidence>
<dbReference type="InterPro" id="IPR040771">
    <property type="entry name" value="TLP1_add_C"/>
</dbReference>
<dbReference type="Pfam" id="PF18313">
    <property type="entry name" value="TLP1_add_C"/>
    <property type="match status" value="1"/>
</dbReference>
<dbReference type="Gene3D" id="2.40.50.840">
    <property type="match status" value="1"/>
</dbReference>
<dbReference type="EMBL" id="ML975158">
    <property type="protein sequence ID" value="KAF1812287.1"/>
    <property type="molecule type" value="Genomic_DNA"/>
</dbReference>
<reference evidence="6 8" key="1">
    <citation type="submission" date="2020-01" db="EMBL/GenBank/DDBJ databases">
        <authorList>
            <consortium name="DOE Joint Genome Institute"/>
            <person name="Haridas S."/>
            <person name="Albert R."/>
            <person name="Binder M."/>
            <person name="Bloem J."/>
            <person name="Labutti K."/>
            <person name="Salamov A."/>
            <person name="Andreopoulos B."/>
            <person name="Baker S.E."/>
            <person name="Barry K."/>
            <person name="Bills G."/>
            <person name="Bluhm B.H."/>
            <person name="Cannon C."/>
            <person name="Castanera R."/>
            <person name="Culley D.E."/>
            <person name="Daum C."/>
            <person name="Ezra D."/>
            <person name="Gonzalez J.B."/>
            <person name="Henrissat B."/>
            <person name="Kuo A."/>
            <person name="Liang C."/>
            <person name="Lipzen A."/>
            <person name="Lutzoni F."/>
            <person name="Magnuson J."/>
            <person name="Mondo S."/>
            <person name="Nolan M."/>
            <person name="Ohm R."/>
            <person name="Pangilinan J."/>
            <person name="Park H.-J."/>
            <person name="Ramirez L."/>
            <person name="Alfaro M."/>
            <person name="Sun H."/>
            <person name="Tritt A."/>
            <person name="Yoshinaga Y."/>
            <person name="Zwiers L.-H."/>
            <person name="Turgeon B.G."/>
            <person name="Goodwin S.B."/>
            <person name="Spatafora J.W."/>
            <person name="Crous P.W."/>
            <person name="Grigoriev I.V."/>
        </authorList>
    </citation>
    <scope>NUCLEOTIDE SEQUENCE</scope>
    <source>
        <strain evidence="6 8">CBS 781.70</strain>
    </source>
</reference>
<dbReference type="Gene3D" id="3.40.47.10">
    <property type="match status" value="1"/>
</dbReference>
<dbReference type="OrthoDB" id="435240at2759"/>
<proteinExistence type="inferred from homology"/>
<feature type="domain" description="Thiolase C-terminal" evidence="5">
    <location>
        <begin position="300"/>
        <end position="419"/>
    </location>
</feature>
<dbReference type="Pfam" id="PF22691">
    <property type="entry name" value="Thiolase_C_1"/>
    <property type="match status" value="1"/>
</dbReference>
<reference evidence="8" key="2">
    <citation type="submission" date="2020-04" db="EMBL/GenBank/DDBJ databases">
        <authorList>
            <consortium name="NCBI Genome Project"/>
        </authorList>
    </citation>
    <scope>NUCLEOTIDE SEQUENCE</scope>
    <source>
        <strain evidence="8">CBS 781.70</strain>
    </source>
</reference>
<evidence type="ECO:0000313" key="6">
    <source>
        <dbReference type="EMBL" id="KAF1812287.1"/>
    </source>
</evidence>
<dbReference type="GO" id="GO:0016746">
    <property type="term" value="F:acyltransferase activity"/>
    <property type="evidence" value="ECO:0007669"/>
    <property type="project" value="UniProtKB-KW"/>
</dbReference>
<accession>A0A6G1G2E9</accession>
<sequence>MATKPLPPPKTFTPIIIGVADIVNRSTAPSSALEPATLITAAITAALTDALSPSYASPTSLLPLITDLSVIKTWTWDYPDLPALLAQNLHLPELKQKHYSAHGGNQPAKVLDAAARRIAAGISSAAIVCGGEALASLSACAAAGKLPPDGWSEPATPIDAVFSPTTRELGADVGAHHNIGAPIHIYPLYENGFRARRGQGVRDNHQESARVYGEFAGVAEGTEYAWGKGKKVTMGDIETVGGKNRMICFPYPLLMNAFNTVNLAAAALLTNTEVATRMGIPEERWIYPLGGAGTADAGEFWKRPDYHSSPCLTRSLDAALSVSGLRTDDVDLYDFYSCFPIVPKLAAQHLGLPFYGGEKKLTLLGGLTSFGGAGNNYSMHAITEMTRQLRDRKAKKGGANGLILANGGWLTYQYVVCLGTKPRKDGGAYPLEDVLPEVITDVAVPEIAEVAEGEAVVETYTVEFSRDGSPERGHVVGRLTSNGKRFLANHADARTLKELASWEKEPIGRSGWVWQAKDDPQRNIFSFESRPQL</sequence>
<comment type="similarity">
    <text evidence="1">Belongs to the thiolase-like superfamily. Thiolase family.</text>
</comment>
<reference evidence="8" key="3">
    <citation type="submission" date="2025-04" db="UniProtKB">
        <authorList>
            <consortium name="RefSeq"/>
        </authorList>
    </citation>
    <scope>IDENTIFICATION</scope>
    <source>
        <strain evidence="8">CBS 781.70</strain>
    </source>
</reference>
<dbReference type="PANTHER" id="PTHR18919:SF139">
    <property type="entry name" value="THIOLASE-LIKE PROTEIN TYPE 1 ADDITIONAL C-TERMINAL DOMAIN-CONTAINING PROTEIN"/>
    <property type="match status" value="1"/>
</dbReference>
<evidence type="ECO:0000256" key="1">
    <source>
        <dbReference type="ARBA" id="ARBA00010982"/>
    </source>
</evidence>
<dbReference type="InterPro" id="IPR016039">
    <property type="entry name" value="Thiolase-like"/>
</dbReference>
<keyword evidence="2" id="KW-0808">Transferase</keyword>
<gene>
    <name evidence="6 8" type="ORF">P152DRAFT_466649</name>
</gene>
<dbReference type="PANTHER" id="PTHR18919">
    <property type="entry name" value="ACETYL-COA C-ACYLTRANSFERASE"/>
    <property type="match status" value="1"/>
</dbReference>
<dbReference type="AlphaFoldDB" id="A0A6G1G2E9"/>
<keyword evidence="3" id="KW-0012">Acyltransferase</keyword>
<name>A0A6G1G2E9_9PEZI</name>
<organism evidence="6">
    <name type="scientific">Eremomyces bilateralis CBS 781.70</name>
    <dbReference type="NCBI Taxonomy" id="1392243"/>
    <lineage>
        <taxon>Eukaryota</taxon>
        <taxon>Fungi</taxon>
        <taxon>Dikarya</taxon>
        <taxon>Ascomycota</taxon>
        <taxon>Pezizomycotina</taxon>
        <taxon>Dothideomycetes</taxon>
        <taxon>Dothideomycetes incertae sedis</taxon>
        <taxon>Eremomycetales</taxon>
        <taxon>Eremomycetaceae</taxon>
        <taxon>Eremomyces</taxon>
    </lineage>
</organism>
<keyword evidence="7" id="KW-1185">Reference proteome</keyword>
<dbReference type="GeneID" id="54421274"/>
<dbReference type="RefSeq" id="XP_033533918.1">
    <property type="nucleotide sequence ID" value="XM_033680704.1"/>
</dbReference>
<evidence type="ECO:0000256" key="2">
    <source>
        <dbReference type="ARBA" id="ARBA00022679"/>
    </source>
</evidence>
<evidence type="ECO:0000313" key="8">
    <source>
        <dbReference type="RefSeq" id="XP_033533918.1"/>
    </source>
</evidence>
<protein>
    <submittedName>
        <fullName evidence="6 8">Acetyl-CoA acetyltransferas-like protein</fullName>
    </submittedName>
</protein>
<evidence type="ECO:0000259" key="5">
    <source>
        <dbReference type="Pfam" id="PF22691"/>
    </source>
</evidence>
<dbReference type="InterPro" id="IPR055140">
    <property type="entry name" value="Thiolase_C_2"/>
</dbReference>